<organism evidence="8 9">
    <name type="scientific">Salinactinospora qingdaonensis</name>
    <dbReference type="NCBI Taxonomy" id="702744"/>
    <lineage>
        <taxon>Bacteria</taxon>
        <taxon>Bacillati</taxon>
        <taxon>Actinomycetota</taxon>
        <taxon>Actinomycetes</taxon>
        <taxon>Streptosporangiales</taxon>
        <taxon>Nocardiopsidaceae</taxon>
        <taxon>Salinactinospora</taxon>
    </lineage>
</organism>
<dbReference type="PANTHER" id="PTHR35807:SF1">
    <property type="entry name" value="TRANSCRIPTIONAL REGULATOR REDD"/>
    <property type="match status" value="1"/>
</dbReference>
<dbReference type="Proteomes" id="UP001500908">
    <property type="component" value="Unassembled WGS sequence"/>
</dbReference>
<dbReference type="Pfam" id="PF13424">
    <property type="entry name" value="TPR_12"/>
    <property type="match status" value="2"/>
</dbReference>
<dbReference type="Gene3D" id="3.40.50.300">
    <property type="entry name" value="P-loop containing nucleotide triphosphate hydrolases"/>
    <property type="match status" value="1"/>
</dbReference>
<evidence type="ECO:0000313" key="8">
    <source>
        <dbReference type="EMBL" id="GAA3735072.1"/>
    </source>
</evidence>
<dbReference type="SUPFAM" id="SSF48452">
    <property type="entry name" value="TPR-like"/>
    <property type="match status" value="4"/>
</dbReference>
<evidence type="ECO:0000313" key="9">
    <source>
        <dbReference type="Proteomes" id="UP001500908"/>
    </source>
</evidence>
<dbReference type="InterPro" id="IPR011990">
    <property type="entry name" value="TPR-like_helical_dom_sf"/>
</dbReference>
<evidence type="ECO:0000259" key="7">
    <source>
        <dbReference type="PROSITE" id="PS51755"/>
    </source>
</evidence>
<protein>
    <submittedName>
        <fullName evidence="8">BTAD domain-containing putative transcriptional regulator</fullName>
    </submittedName>
</protein>
<dbReference type="PANTHER" id="PTHR35807">
    <property type="entry name" value="TRANSCRIPTIONAL REGULATOR REDD-RELATED"/>
    <property type="match status" value="1"/>
</dbReference>
<keyword evidence="2" id="KW-0805">Transcription regulation</keyword>
<comment type="similarity">
    <text evidence="1">Belongs to the AfsR/DnrI/RedD regulatory family.</text>
</comment>
<evidence type="ECO:0000256" key="2">
    <source>
        <dbReference type="ARBA" id="ARBA00023015"/>
    </source>
</evidence>
<evidence type="ECO:0000256" key="6">
    <source>
        <dbReference type="PROSITE-ProRule" id="PRU01091"/>
    </source>
</evidence>
<dbReference type="SMART" id="SM00028">
    <property type="entry name" value="TPR"/>
    <property type="match status" value="6"/>
</dbReference>
<dbReference type="InterPro" id="IPR051677">
    <property type="entry name" value="AfsR-DnrI-RedD_regulator"/>
</dbReference>
<keyword evidence="5" id="KW-0802">TPR repeat</keyword>
<dbReference type="Pfam" id="PF00486">
    <property type="entry name" value="Trans_reg_C"/>
    <property type="match status" value="1"/>
</dbReference>
<feature type="repeat" description="TPR" evidence="5">
    <location>
        <begin position="878"/>
        <end position="911"/>
    </location>
</feature>
<dbReference type="EMBL" id="BAABDD010000005">
    <property type="protein sequence ID" value="GAA3735072.1"/>
    <property type="molecule type" value="Genomic_DNA"/>
</dbReference>
<sequence>MEINVLGAVELRVGHRAADIGKGKELALLAVLALSAGRPVSMDVLAERLWDGAPSEKSRATLYSYANRLRRSLERAGLSRDLIVQRSGAYVLHVEEDTVDWHRFRRLCDEAATVARDDDPERAMALLDGALKLWRGEPLADVAGRWARDMRPTMEQAYQSAIGQWAETALRAGRADEIVARLTEFVSHYPFNERLTLALMLALRQAGRPTEAVTTYLELQRLLAEEAGIDPGPETQRIYQELLGGPSALTTPAPSPDEQRVLRRRHDNLGRDIADFTDRQQELADVLTAIHPTQGVASQATGVCVISGMAGVGKTSLALHAAHLIKSEFPDVRLSLDLRSHNERLEPLGEMEALYELLRMLDLPPRQIPSSVEQRAALWRDQTAELRALIVLDDAVDHRQVHSLIPGGSECAVLITSRRRLPEIDGAHHVELTVPSSQHAMELFATISGASVDDPDGELEAIVRMCEYLPLAMRIGALQLRHHPTWTATELLGWLESVLQRVSEFRAGDRSLEAVLRLSVRGVSSSASAAFARLGLHPAAAFDRYAAAALMGRATGEAQPILEELLDYHLIEEYAPHRYRMHALVAAFAQRHAEHELAEPQRRSVLHRLLNFYLAACDAADRTLSPHRLRSTPETSPGIELPVFPGRKEAVEWLRTEETSLLAIFHYADRYGFTRQAASFSHVIADYAEEHGPWEAAAGMHRRALRIWRDLGEETHVTHSMYELSRVELRMGEVNAALETARAAVQRCRERGDQLREAQVVDHLGLIHYVVGRYEAAQRCHNDALAVYRRFAHQAGVAESLGRLANCHQAQCHYHAAVEHFTESARIYGSLGETYRQAKINTNLAGAHKTFGYHREAQALCEEALPLFRALGDLGQQGLILNNIGEIAAYKGDPERALRHYQEALALQQQTHDRWSEVVTRCNVGRAYLMLGEPEQALPYLEESRRLSATFGSPSTRVELFLAFGDLQLALRRSEDAVAYYHEAHRIAHDAGIDYEEALALERLGRVALSRDQATIARDCFERAHQIFARLGVPEAASVGFLMESFAETDF</sequence>
<dbReference type="Pfam" id="PF03704">
    <property type="entry name" value="BTAD"/>
    <property type="match status" value="1"/>
</dbReference>
<dbReference type="PROSITE" id="PS51755">
    <property type="entry name" value="OMPR_PHOB"/>
    <property type="match status" value="1"/>
</dbReference>
<dbReference type="SMART" id="SM00862">
    <property type="entry name" value="Trans_reg_C"/>
    <property type="match status" value="1"/>
</dbReference>
<dbReference type="SMART" id="SM01043">
    <property type="entry name" value="BTAD"/>
    <property type="match status" value="1"/>
</dbReference>
<evidence type="ECO:0000256" key="1">
    <source>
        <dbReference type="ARBA" id="ARBA00005820"/>
    </source>
</evidence>
<evidence type="ECO:0000256" key="4">
    <source>
        <dbReference type="ARBA" id="ARBA00023163"/>
    </source>
</evidence>
<dbReference type="InterPro" id="IPR001867">
    <property type="entry name" value="OmpR/PhoB-type_DNA-bd"/>
</dbReference>
<dbReference type="SUPFAM" id="SSF52540">
    <property type="entry name" value="P-loop containing nucleoside triphosphate hydrolases"/>
    <property type="match status" value="1"/>
</dbReference>
<dbReference type="PRINTS" id="PR00364">
    <property type="entry name" value="DISEASERSIST"/>
</dbReference>
<dbReference type="InterPro" id="IPR019734">
    <property type="entry name" value="TPR_rpt"/>
</dbReference>
<keyword evidence="9" id="KW-1185">Reference proteome</keyword>
<dbReference type="RefSeq" id="WP_344968609.1">
    <property type="nucleotide sequence ID" value="NZ_BAABDD010000005.1"/>
</dbReference>
<proteinExistence type="inferred from homology"/>
<dbReference type="InterPro" id="IPR016032">
    <property type="entry name" value="Sig_transdc_resp-reg_C-effctor"/>
</dbReference>
<dbReference type="PROSITE" id="PS50005">
    <property type="entry name" value="TPR"/>
    <property type="match status" value="1"/>
</dbReference>
<dbReference type="Gene3D" id="1.10.10.10">
    <property type="entry name" value="Winged helix-like DNA-binding domain superfamily/Winged helix DNA-binding domain"/>
    <property type="match status" value="1"/>
</dbReference>
<gene>
    <name evidence="8" type="ORF">GCM10022402_14070</name>
</gene>
<evidence type="ECO:0000256" key="3">
    <source>
        <dbReference type="ARBA" id="ARBA00023125"/>
    </source>
</evidence>
<feature type="domain" description="OmpR/PhoB-type" evidence="7">
    <location>
        <begin position="1"/>
        <end position="94"/>
    </location>
</feature>
<dbReference type="InterPro" id="IPR036388">
    <property type="entry name" value="WH-like_DNA-bd_sf"/>
</dbReference>
<dbReference type="Gene3D" id="1.25.40.10">
    <property type="entry name" value="Tetratricopeptide repeat domain"/>
    <property type="match status" value="3"/>
</dbReference>
<comment type="caution">
    <text evidence="8">The sequence shown here is derived from an EMBL/GenBank/DDBJ whole genome shotgun (WGS) entry which is preliminary data.</text>
</comment>
<feature type="DNA-binding region" description="OmpR/PhoB-type" evidence="6">
    <location>
        <begin position="1"/>
        <end position="94"/>
    </location>
</feature>
<dbReference type="InterPro" id="IPR005158">
    <property type="entry name" value="BTAD"/>
</dbReference>
<dbReference type="SUPFAM" id="SSF46894">
    <property type="entry name" value="C-terminal effector domain of the bipartite response regulators"/>
    <property type="match status" value="1"/>
</dbReference>
<evidence type="ECO:0000256" key="5">
    <source>
        <dbReference type="PROSITE-ProRule" id="PRU00339"/>
    </source>
</evidence>
<dbReference type="CDD" id="cd15831">
    <property type="entry name" value="BTAD"/>
    <property type="match status" value="1"/>
</dbReference>
<name>A0ABP7FCY7_9ACTN</name>
<reference evidence="9" key="1">
    <citation type="journal article" date="2019" name="Int. J. Syst. Evol. Microbiol.">
        <title>The Global Catalogue of Microorganisms (GCM) 10K type strain sequencing project: providing services to taxonomists for standard genome sequencing and annotation.</title>
        <authorList>
            <consortium name="The Broad Institute Genomics Platform"/>
            <consortium name="The Broad Institute Genome Sequencing Center for Infectious Disease"/>
            <person name="Wu L."/>
            <person name="Ma J."/>
        </authorList>
    </citation>
    <scope>NUCLEOTIDE SEQUENCE [LARGE SCALE GENOMIC DNA]</scope>
    <source>
        <strain evidence="9">JCM 17137</strain>
    </source>
</reference>
<keyword evidence="4" id="KW-0804">Transcription</keyword>
<keyword evidence="3 6" id="KW-0238">DNA-binding</keyword>
<accession>A0ABP7FCY7</accession>
<dbReference type="InterPro" id="IPR027417">
    <property type="entry name" value="P-loop_NTPase"/>
</dbReference>